<sequence length="140" mass="15356">MEPRLDTQTGYLLVKLGALAGARFDGVLAPLGLRGRHVRVIEEMRGASHSQQELCQATGLDRTTMVAVLDDLEQRGYARRSRSTADRRKHVVTLTGAGERAFKEAARALADAQEAFLAPLSAGERDQLRDLVERLRTTTG</sequence>
<dbReference type="Gene3D" id="1.10.10.10">
    <property type="entry name" value="Winged helix-like DNA-binding domain superfamily/Winged helix DNA-binding domain"/>
    <property type="match status" value="1"/>
</dbReference>
<keyword evidence="2" id="KW-0238">DNA-binding</keyword>
<dbReference type="PANTHER" id="PTHR33164:SF43">
    <property type="entry name" value="HTH-TYPE TRANSCRIPTIONAL REPRESSOR YETL"/>
    <property type="match status" value="1"/>
</dbReference>
<proteinExistence type="predicted"/>
<evidence type="ECO:0000313" key="3">
    <source>
        <dbReference type="Proteomes" id="UP000568380"/>
    </source>
</evidence>
<reference evidence="2 3" key="1">
    <citation type="submission" date="2020-08" db="EMBL/GenBank/DDBJ databases">
        <title>Genomic Encyclopedia of Type Strains, Phase IV (KMG-IV): sequencing the most valuable type-strain genomes for metagenomic binning, comparative biology and taxonomic classification.</title>
        <authorList>
            <person name="Goeker M."/>
        </authorList>
    </citation>
    <scope>NUCLEOTIDE SEQUENCE [LARGE SCALE GENOMIC DNA]</scope>
    <source>
        <strain evidence="2 3">DSM 45385</strain>
    </source>
</reference>
<evidence type="ECO:0000313" key="2">
    <source>
        <dbReference type="EMBL" id="MBB5084754.1"/>
    </source>
</evidence>
<dbReference type="InterPro" id="IPR036388">
    <property type="entry name" value="WH-like_DNA-bd_sf"/>
</dbReference>
<evidence type="ECO:0000259" key="1">
    <source>
        <dbReference type="PROSITE" id="PS50995"/>
    </source>
</evidence>
<name>A0A7W8AFJ1_9ACTN</name>
<keyword evidence="3" id="KW-1185">Reference proteome</keyword>
<gene>
    <name evidence="2" type="ORF">HNR40_010265</name>
</gene>
<feature type="domain" description="HTH marR-type" evidence="1">
    <location>
        <begin position="6"/>
        <end position="137"/>
    </location>
</feature>
<dbReference type="SUPFAM" id="SSF46785">
    <property type="entry name" value="Winged helix' DNA-binding domain"/>
    <property type="match status" value="1"/>
</dbReference>
<dbReference type="RefSeq" id="WP_184975295.1">
    <property type="nucleotide sequence ID" value="NZ_JACHIN010000026.1"/>
</dbReference>
<dbReference type="AlphaFoldDB" id="A0A7W8AFJ1"/>
<dbReference type="InterPro" id="IPR000835">
    <property type="entry name" value="HTH_MarR-typ"/>
</dbReference>
<protein>
    <submittedName>
        <fullName evidence="2">DNA-binding MarR family transcriptional regulator</fullName>
    </submittedName>
</protein>
<accession>A0A7W8AFJ1</accession>
<dbReference type="InterPro" id="IPR039422">
    <property type="entry name" value="MarR/SlyA-like"/>
</dbReference>
<dbReference type="PRINTS" id="PR00598">
    <property type="entry name" value="HTHMARR"/>
</dbReference>
<dbReference type="Proteomes" id="UP000568380">
    <property type="component" value="Unassembled WGS sequence"/>
</dbReference>
<dbReference type="GO" id="GO:0003700">
    <property type="term" value="F:DNA-binding transcription factor activity"/>
    <property type="evidence" value="ECO:0007669"/>
    <property type="project" value="InterPro"/>
</dbReference>
<organism evidence="2 3">
    <name type="scientific">Nonomuraea endophytica</name>
    <dbReference type="NCBI Taxonomy" id="714136"/>
    <lineage>
        <taxon>Bacteria</taxon>
        <taxon>Bacillati</taxon>
        <taxon>Actinomycetota</taxon>
        <taxon>Actinomycetes</taxon>
        <taxon>Streptosporangiales</taxon>
        <taxon>Streptosporangiaceae</taxon>
        <taxon>Nonomuraea</taxon>
    </lineage>
</organism>
<dbReference type="GO" id="GO:0003677">
    <property type="term" value="F:DNA binding"/>
    <property type="evidence" value="ECO:0007669"/>
    <property type="project" value="UniProtKB-KW"/>
</dbReference>
<dbReference type="EMBL" id="JACHIN010000026">
    <property type="protein sequence ID" value="MBB5084754.1"/>
    <property type="molecule type" value="Genomic_DNA"/>
</dbReference>
<dbReference type="SMART" id="SM00347">
    <property type="entry name" value="HTH_MARR"/>
    <property type="match status" value="1"/>
</dbReference>
<dbReference type="Pfam" id="PF12802">
    <property type="entry name" value="MarR_2"/>
    <property type="match status" value="1"/>
</dbReference>
<dbReference type="PANTHER" id="PTHR33164">
    <property type="entry name" value="TRANSCRIPTIONAL REGULATOR, MARR FAMILY"/>
    <property type="match status" value="1"/>
</dbReference>
<dbReference type="GO" id="GO:0006950">
    <property type="term" value="P:response to stress"/>
    <property type="evidence" value="ECO:0007669"/>
    <property type="project" value="TreeGrafter"/>
</dbReference>
<dbReference type="InterPro" id="IPR036390">
    <property type="entry name" value="WH_DNA-bd_sf"/>
</dbReference>
<comment type="caution">
    <text evidence="2">The sequence shown here is derived from an EMBL/GenBank/DDBJ whole genome shotgun (WGS) entry which is preliminary data.</text>
</comment>
<dbReference type="PROSITE" id="PS50995">
    <property type="entry name" value="HTH_MARR_2"/>
    <property type="match status" value="1"/>
</dbReference>